<dbReference type="Gene3D" id="1.10.287.660">
    <property type="entry name" value="Helix hairpin bin"/>
    <property type="match status" value="1"/>
</dbReference>
<name>A0ABU9BXT8_9BURK</name>
<comment type="caution">
    <text evidence="4">The sequence shown here is derived from an EMBL/GenBank/DDBJ whole genome shotgun (WGS) entry which is preliminary data.</text>
</comment>
<accession>A0ABU9BXT8</accession>
<keyword evidence="3" id="KW-0175">Coiled coil</keyword>
<dbReference type="EMBL" id="JBBUTG010000016">
    <property type="protein sequence ID" value="MEK8033410.1"/>
    <property type="molecule type" value="Genomic_DNA"/>
</dbReference>
<evidence type="ECO:0000256" key="2">
    <source>
        <dbReference type="ARBA" id="ARBA00044954"/>
    </source>
</evidence>
<feature type="coiled-coil region" evidence="3">
    <location>
        <begin position="16"/>
        <end position="43"/>
    </location>
</feature>
<dbReference type="Pfam" id="PF05082">
    <property type="entry name" value="Rop-like"/>
    <property type="match status" value="1"/>
</dbReference>
<dbReference type="InterPro" id="IPR029012">
    <property type="entry name" value="Helix_hairpin_bin_sf"/>
</dbReference>
<dbReference type="Proteomes" id="UP001371218">
    <property type="component" value="Unassembled WGS sequence"/>
</dbReference>
<organism evidence="4 5">
    <name type="scientific">Ideonella lacteola</name>
    <dbReference type="NCBI Taxonomy" id="2984193"/>
    <lineage>
        <taxon>Bacteria</taxon>
        <taxon>Pseudomonadati</taxon>
        <taxon>Pseudomonadota</taxon>
        <taxon>Betaproteobacteria</taxon>
        <taxon>Burkholderiales</taxon>
        <taxon>Sphaerotilaceae</taxon>
        <taxon>Ideonella</taxon>
    </lineage>
</organism>
<evidence type="ECO:0000256" key="1">
    <source>
        <dbReference type="ARBA" id="ARBA00023231"/>
    </source>
</evidence>
<proteinExistence type="inferred from homology"/>
<dbReference type="RefSeq" id="WP_341427832.1">
    <property type="nucleotide sequence ID" value="NZ_JBBUTG010000016.1"/>
</dbReference>
<comment type="similarity">
    <text evidence="2">Belongs to the UPF0437 family.</text>
</comment>
<evidence type="ECO:0000313" key="5">
    <source>
        <dbReference type="Proteomes" id="UP001371218"/>
    </source>
</evidence>
<keyword evidence="5" id="KW-1185">Reference proteome</keyword>
<protein>
    <submittedName>
        <fullName evidence="4">CCE_0567 family metalloprotein</fullName>
    </submittedName>
</protein>
<evidence type="ECO:0000256" key="3">
    <source>
        <dbReference type="SAM" id="Coils"/>
    </source>
</evidence>
<gene>
    <name evidence="4" type="ORF">AACH06_21535</name>
</gene>
<evidence type="ECO:0000313" key="4">
    <source>
        <dbReference type="EMBL" id="MEK8033410.1"/>
    </source>
</evidence>
<reference evidence="4 5" key="1">
    <citation type="submission" date="2024-04" db="EMBL/GenBank/DDBJ databases">
        <title>Novel species of the genus Ideonella isolated from streams.</title>
        <authorList>
            <person name="Lu H."/>
        </authorList>
    </citation>
    <scope>NUCLEOTIDE SEQUENCE [LARGE SCALE GENOMIC DNA]</scope>
    <source>
        <strain evidence="4 5">DXS29W</strain>
    </source>
</reference>
<dbReference type="InterPro" id="IPR007774">
    <property type="entry name" value="Put_N_fixation"/>
</dbReference>
<sequence length="78" mass="8374">MAEHTPTAGAVPANEGDALKAELKKLNAKATQAKMDLHDLSEELPTHWERILDVAQVAYDAHAALMTARRKLAAATPS</sequence>
<keyword evidence="1" id="KW-0535">Nitrogen fixation</keyword>